<evidence type="ECO:0000256" key="6">
    <source>
        <dbReference type="ARBA" id="ARBA00022741"/>
    </source>
</evidence>
<gene>
    <name evidence="10" type="ORF">LCGC14_1078920</name>
</gene>
<dbReference type="CDD" id="cd04250">
    <property type="entry name" value="AAK_NAGK-C"/>
    <property type="match status" value="1"/>
</dbReference>
<dbReference type="AlphaFoldDB" id="A0A0F9N3I6"/>
<keyword evidence="3" id="KW-0055">Arginine biosynthesis</keyword>
<evidence type="ECO:0000256" key="3">
    <source>
        <dbReference type="ARBA" id="ARBA00022571"/>
    </source>
</evidence>
<evidence type="ECO:0000313" key="10">
    <source>
        <dbReference type="EMBL" id="KKN06277.1"/>
    </source>
</evidence>
<dbReference type="GO" id="GO:0005737">
    <property type="term" value="C:cytoplasm"/>
    <property type="evidence" value="ECO:0007669"/>
    <property type="project" value="InterPro"/>
</dbReference>
<dbReference type="InterPro" id="IPR001048">
    <property type="entry name" value="Asp/Glu/Uridylate_kinase"/>
</dbReference>
<dbReference type="PIRSF" id="PIRSF000728">
    <property type="entry name" value="NAGK"/>
    <property type="match status" value="1"/>
</dbReference>
<evidence type="ECO:0000256" key="8">
    <source>
        <dbReference type="ARBA" id="ARBA00022840"/>
    </source>
</evidence>
<reference evidence="10" key="1">
    <citation type="journal article" date="2015" name="Nature">
        <title>Complex archaea that bridge the gap between prokaryotes and eukaryotes.</title>
        <authorList>
            <person name="Spang A."/>
            <person name="Saw J.H."/>
            <person name="Jorgensen S.L."/>
            <person name="Zaremba-Niedzwiedzka K."/>
            <person name="Martijn J."/>
            <person name="Lind A.E."/>
            <person name="van Eijk R."/>
            <person name="Schleper C."/>
            <person name="Guy L."/>
            <person name="Ettema T.J."/>
        </authorList>
    </citation>
    <scope>NUCLEOTIDE SEQUENCE</scope>
</reference>
<comment type="caution">
    <text evidence="10">The sequence shown here is derived from an EMBL/GenBank/DDBJ whole genome shotgun (WGS) entry which is preliminary data.</text>
</comment>
<dbReference type="InterPro" id="IPR036393">
    <property type="entry name" value="AceGlu_kinase-like_sf"/>
</dbReference>
<organism evidence="10">
    <name type="scientific">marine sediment metagenome</name>
    <dbReference type="NCBI Taxonomy" id="412755"/>
    <lineage>
        <taxon>unclassified sequences</taxon>
        <taxon>metagenomes</taxon>
        <taxon>ecological metagenomes</taxon>
    </lineage>
</organism>
<accession>A0A0F9N3I6</accession>
<dbReference type="GO" id="GO:0005524">
    <property type="term" value="F:ATP binding"/>
    <property type="evidence" value="ECO:0007669"/>
    <property type="project" value="UniProtKB-KW"/>
</dbReference>
<dbReference type="InterPro" id="IPR004662">
    <property type="entry name" value="AcgluKinase_fam"/>
</dbReference>
<dbReference type="SUPFAM" id="SSF53633">
    <property type="entry name" value="Carbamate kinase-like"/>
    <property type="match status" value="1"/>
</dbReference>
<dbReference type="PANTHER" id="PTHR23342">
    <property type="entry name" value="N-ACETYLGLUTAMATE SYNTHASE"/>
    <property type="match status" value="1"/>
</dbReference>
<dbReference type="InterPro" id="IPR037528">
    <property type="entry name" value="ArgB"/>
</dbReference>
<dbReference type="GO" id="GO:0003991">
    <property type="term" value="F:acetylglutamate kinase activity"/>
    <property type="evidence" value="ECO:0007669"/>
    <property type="project" value="UniProtKB-EC"/>
</dbReference>
<evidence type="ECO:0000256" key="2">
    <source>
        <dbReference type="ARBA" id="ARBA00013065"/>
    </source>
</evidence>
<evidence type="ECO:0000256" key="1">
    <source>
        <dbReference type="ARBA" id="ARBA00004828"/>
    </source>
</evidence>
<dbReference type="PANTHER" id="PTHR23342:SF0">
    <property type="entry name" value="N-ACETYLGLUTAMATE SYNTHASE, MITOCHONDRIAL"/>
    <property type="match status" value="1"/>
</dbReference>
<dbReference type="InterPro" id="IPR041727">
    <property type="entry name" value="NAGK-C"/>
</dbReference>
<dbReference type="HAMAP" id="MF_00082">
    <property type="entry name" value="ArgB"/>
    <property type="match status" value="1"/>
</dbReference>
<keyword evidence="8" id="KW-0067">ATP-binding</keyword>
<name>A0A0F9N3I6_9ZZZZ</name>
<keyword evidence="5" id="KW-0808">Transferase</keyword>
<dbReference type="PRINTS" id="PR00474">
    <property type="entry name" value="GLU5KINASE"/>
</dbReference>
<dbReference type="EC" id="2.7.2.8" evidence="2"/>
<dbReference type="EMBL" id="LAZR01004708">
    <property type="protein sequence ID" value="KKN06277.1"/>
    <property type="molecule type" value="Genomic_DNA"/>
</dbReference>
<evidence type="ECO:0000259" key="9">
    <source>
        <dbReference type="Pfam" id="PF00696"/>
    </source>
</evidence>
<dbReference type="GO" id="GO:0006526">
    <property type="term" value="P:L-arginine biosynthetic process"/>
    <property type="evidence" value="ECO:0007669"/>
    <property type="project" value="UniProtKB-KW"/>
</dbReference>
<feature type="domain" description="Aspartate/glutamate/uridylate kinase" evidence="9">
    <location>
        <begin position="26"/>
        <end position="264"/>
    </location>
</feature>
<proteinExistence type="inferred from homology"/>
<sequence>MMERAIEKAKILMDAMPYIKEYRGRKVLIKFGGKAMQDQKIEQSIANDIAMMLYVGLSPVVVHGGGPDISARMKEKGLQPQFIDGLRVTNKKTLKVVKEVLVDKINKEIAGNINIHGKLAEGISGDTSGLIEAEKMEIEGGDLGFVGNVKKINKSVVEKIVKAGKIPVIASIGKGINGDSYNINADSVASELAAALGCEKIIFLTNVDGVHASYGDNDSLISALTYDQCKELVEKKAVSGGMLPKVLSCMSALEKGVHRAHILSGVIDHALLLEIFTDEGIGTMITN</sequence>
<dbReference type="Pfam" id="PF00696">
    <property type="entry name" value="AA_kinase"/>
    <property type="match status" value="1"/>
</dbReference>
<comment type="pathway">
    <text evidence="1">Amino-acid biosynthesis; L-arginine biosynthesis; N(2)-acetyl-L-ornithine from L-glutamate: step 2/4.</text>
</comment>
<keyword evidence="6" id="KW-0547">Nucleotide-binding</keyword>
<dbReference type="NCBIfam" id="TIGR00761">
    <property type="entry name" value="argB"/>
    <property type="match status" value="1"/>
</dbReference>
<evidence type="ECO:0000256" key="5">
    <source>
        <dbReference type="ARBA" id="ARBA00022679"/>
    </source>
</evidence>
<keyword evidence="7" id="KW-0418">Kinase</keyword>
<dbReference type="Gene3D" id="3.40.1160.10">
    <property type="entry name" value="Acetylglutamate kinase-like"/>
    <property type="match status" value="1"/>
</dbReference>
<protein>
    <recommendedName>
        <fullName evidence="2">acetylglutamate kinase</fullName>
        <ecNumber evidence="2">2.7.2.8</ecNumber>
    </recommendedName>
</protein>
<evidence type="ECO:0000256" key="4">
    <source>
        <dbReference type="ARBA" id="ARBA00022605"/>
    </source>
</evidence>
<evidence type="ECO:0000256" key="7">
    <source>
        <dbReference type="ARBA" id="ARBA00022777"/>
    </source>
</evidence>
<dbReference type="InterPro" id="IPR001057">
    <property type="entry name" value="Glu/AcGlu_kinase"/>
</dbReference>
<keyword evidence="4" id="KW-0028">Amino-acid biosynthesis</keyword>
<dbReference type="FunFam" id="3.40.1160.10:FF:000004">
    <property type="entry name" value="Acetylglutamate kinase"/>
    <property type="match status" value="1"/>
</dbReference>